<comment type="caution">
    <text evidence="1">The sequence shown here is derived from an EMBL/GenBank/DDBJ whole genome shotgun (WGS) entry which is preliminary data.</text>
</comment>
<organism evidence="1 2">
    <name type="scientific">Vidua chalybeata</name>
    <name type="common">Village indigobird</name>
    <dbReference type="NCBI Taxonomy" id="81927"/>
    <lineage>
        <taxon>Eukaryota</taxon>
        <taxon>Metazoa</taxon>
        <taxon>Chordata</taxon>
        <taxon>Craniata</taxon>
        <taxon>Vertebrata</taxon>
        <taxon>Euteleostomi</taxon>
        <taxon>Archelosauria</taxon>
        <taxon>Archosauria</taxon>
        <taxon>Dinosauria</taxon>
        <taxon>Saurischia</taxon>
        <taxon>Theropoda</taxon>
        <taxon>Coelurosauria</taxon>
        <taxon>Aves</taxon>
        <taxon>Neognathae</taxon>
        <taxon>Neoaves</taxon>
        <taxon>Telluraves</taxon>
        <taxon>Australaves</taxon>
        <taxon>Passeriformes</taxon>
        <taxon>Passeroidea</taxon>
        <taxon>Estrildidae</taxon>
        <taxon>Viduinae</taxon>
        <taxon>Vidua</taxon>
    </lineage>
</organism>
<accession>A0A851L6U2</accession>
<evidence type="ECO:0000313" key="1">
    <source>
        <dbReference type="EMBL" id="NXB97244.1"/>
    </source>
</evidence>
<keyword evidence="2" id="KW-1185">Reference proteome</keyword>
<dbReference type="EMBL" id="WBNB01003243">
    <property type="protein sequence ID" value="NXB97244.1"/>
    <property type="molecule type" value="Genomic_DNA"/>
</dbReference>
<sequence length="80" mass="8005">FGRGGAEIPCVLGISKEFVVLVDLGAKEVVFNCFTGDVIGWSAEGAALRIYHGRGDLVSVRAAPAAPGTEGSGAEGAEGA</sequence>
<protein>
    <submittedName>
        <fullName evidence="1">SI1L3 protein</fullName>
    </submittedName>
</protein>
<feature type="non-terminal residue" evidence="1">
    <location>
        <position position="1"/>
    </location>
</feature>
<dbReference type="Proteomes" id="UP000634236">
    <property type="component" value="Unassembled WGS sequence"/>
</dbReference>
<reference evidence="1" key="1">
    <citation type="submission" date="2019-09" db="EMBL/GenBank/DDBJ databases">
        <title>Bird 10,000 Genomes (B10K) Project - Family phase.</title>
        <authorList>
            <person name="Zhang G."/>
        </authorList>
    </citation>
    <scope>NUCLEOTIDE SEQUENCE</scope>
    <source>
        <strain evidence="1">OUT-0048</strain>
        <tissue evidence="1">Muscle</tissue>
    </source>
</reference>
<proteinExistence type="predicted"/>
<gene>
    <name evidence="1" type="primary">Sipa1l3</name>
    <name evidence="1" type="ORF">VIDCHA_R16573</name>
</gene>
<dbReference type="AlphaFoldDB" id="A0A851L6U2"/>
<evidence type="ECO:0000313" key="2">
    <source>
        <dbReference type="Proteomes" id="UP000634236"/>
    </source>
</evidence>
<name>A0A851L6U2_VIDCH</name>
<feature type="non-terminal residue" evidence="1">
    <location>
        <position position="80"/>
    </location>
</feature>